<dbReference type="Pfam" id="PF14159">
    <property type="entry name" value="CAAD"/>
    <property type="match status" value="1"/>
</dbReference>
<reference evidence="4 5" key="1">
    <citation type="submission" date="2012-06" db="EMBL/GenBank/DDBJ databases">
        <title>Finished chromosome of genome of Microcoleus sp. PCC 7113.</title>
        <authorList>
            <consortium name="US DOE Joint Genome Institute"/>
            <person name="Gugger M."/>
            <person name="Coursin T."/>
            <person name="Rippka R."/>
            <person name="Tandeau De Marsac N."/>
            <person name="Huntemann M."/>
            <person name="Wei C.-L."/>
            <person name="Han J."/>
            <person name="Detter J.C."/>
            <person name="Han C."/>
            <person name="Tapia R."/>
            <person name="Chen A."/>
            <person name="Kyrpides N."/>
            <person name="Mavromatis K."/>
            <person name="Markowitz V."/>
            <person name="Szeto E."/>
            <person name="Ivanova N."/>
            <person name="Pagani I."/>
            <person name="Pati A."/>
            <person name="Goodwin L."/>
            <person name="Nordberg H.P."/>
            <person name="Cantor M.N."/>
            <person name="Hua S.X."/>
            <person name="Woyke T."/>
            <person name="Kerfeld C.A."/>
        </authorList>
    </citation>
    <scope>NUCLEOTIDE SEQUENCE [LARGE SCALE GENOMIC DNA]</scope>
    <source>
        <strain evidence="4 5">PCC 7113</strain>
    </source>
</reference>
<sequence>MTTEIVKSEERVEVQAEAPIVEVKVEDNLMLSKMPSAKPAKEEQWLQFGEKTSDFITDVQNSVGDFFKQYQPLLASLGWILLALISAKLTLALLGAINDIPLVSVLLELIGLGYGIWFIYRYLLTAATRQELLGEIQNFKKQVFDGEG</sequence>
<name>K9WH20_9CYAN</name>
<feature type="transmembrane region" description="Helical" evidence="2">
    <location>
        <begin position="73"/>
        <end position="94"/>
    </location>
</feature>
<evidence type="ECO:0000313" key="4">
    <source>
        <dbReference type="EMBL" id="AFZ19503.1"/>
    </source>
</evidence>
<dbReference type="InterPro" id="IPR033344">
    <property type="entry name" value="CURT1"/>
</dbReference>
<evidence type="ECO:0000313" key="5">
    <source>
        <dbReference type="Proteomes" id="UP000010471"/>
    </source>
</evidence>
<organism evidence="4 5">
    <name type="scientific">Allocoleopsis franciscana PCC 7113</name>
    <dbReference type="NCBI Taxonomy" id="1173027"/>
    <lineage>
        <taxon>Bacteria</taxon>
        <taxon>Bacillati</taxon>
        <taxon>Cyanobacteriota</taxon>
        <taxon>Cyanophyceae</taxon>
        <taxon>Coleofasciculales</taxon>
        <taxon>Coleofasciculaceae</taxon>
        <taxon>Allocoleopsis</taxon>
        <taxon>Allocoleopsis franciscana</taxon>
    </lineage>
</organism>
<feature type="transmembrane region" description="Helical" evidence="2">
    <location>
        <begin position="100"/>
        <end position="120"/>
    </location>
</feature>
<dbReference type="InterPro" id="IPR025564">
    <property type="entry name" value="CAAD_dom"/>
</dbReference>
<keyword evidence="2" id="KW-1133">Transmembrane helix</keyword>
<dbReference type="PANTHER" id="PTHR33222">
    <property type="match status" value="1"/>
</dbReference>
<dbReference type="GO" id="GO:0009579">
    <property type="term" value="C:thylakoid"/>
    <property type="evidence" value="ECO:0007669"/>
    <property type="project" value="InterPro"/>
</dbReference>
<evidence type="ECO:0000256" key="1">
    <source>
        <dbReference type="ARBA" id="ARBA00004141"/>
    </source>
</evidence>
<dbReference type="AlphaFoldDB" id="K9WH20"/>
<dbReference type="EMBL" id="CP003630">
    <property type="protein sequence ID" value="AFZ19503.1"/>
    <property type="molecule type" value="Genomic_DNA"/>
</dbReference>
<keyword evidence="2" id="KW-0472">Membrane</keyword>
<evidence type="ECO:0000256" key="2">
    <source>
        <dbReference type="SAM" id="Phobius"/>
    </source>
</evidence>
<evidence type="ECO:0000259" key="3">
    <source>
        <dbReference type="Pfam" id="PF14159"/>
    </source>
</evidence>
<dbReference type="eggNOG" id="COG2815">
    <property type="taxonomic scope" value="Bacteria"/>
</dbReference>
<comment type="subcellular location">
    <subcellularLocation>
        <location evidence="1">Membrane</location>
        <topology evidence="1">Multi-pass membrane protein</topology>
    </subcellularLocation>
</comment>
<dbReference type="Proteomes" id="UP000010471">
    <property type="component" value="Chromosome"/>
</dbReference>
<proteinExistence type="predicted"/>
<protein>
    <recommendedName>
        <fullName evidence="3">Cyanobacterial aminoacyl-tRNA synthetase CAAD domain-containing protein</fullName>
    </recommendedName>
</protein>
<dbReference type="PANTHER" id="PTHR33222:SF4">
    <property type="entry name" value="PROTEIN CURVATURE THYLAKOID 1A, CHLOROPLASTIC"/>
    <property type="match status" value="1"/>
</dbReference>
<dbReference type="STRING" id="1173027.Mic7113_3785"/>
<dbReference type="HOGENOM" id="CLU_137945_0_0_3"/>
<dbReference type="GO" id="GO:0016020">
    <property type="term" value="C:membrane"/>
    <property type="evidence" value="ECO:0007669"/>
    <property type="project" value="UniProtKB-SubCell"/>
</dbReference>
<keyword evidence="2" id="KW-0812">Transmembrane</keyword>
<keyword evidence="5" id="KW-1185">Reference proteome</keyword>
<accession>K9WH20</accession>
<dbReference type="KEGG" id="mic:Mic7113_3785"/>
<feature type="domain" description="Cyanobacterial aminoacyl-tRNA synthetase CAAD" evidence="3">
    <location>
        <begin position="62"/>
        <end position="144"/>
    </location>
</feature>
<gene>
    <name evidence="4" type="ORF">Mic7113_3785</name>
</gene>